<organism evidence="2 3">
    <name type="scientific">Terrapene triunguis</name>
    <name type="common">Three-toed box turtle</name>
    <dbReference type="NCBI Taxonomy" id="2587831"/>
    <lineage>
        <taxon>Eukaryota</taxon>
        <taxon>Metazoa</taxon>
        <taxon>Chordata</taxon>
        <taxon>Craniata</taxon>
        <taxon>Vertebrata</taxon>
        <taxon>Euteleostomi</taxon>
        <taxon>Archelosauria</taxon>
        <taxon>Testudinata</taxon>
        <taxon>Testudines</taxon>
        <taxon>Cryptodira</taxon>
        <taxon>Durocryptodira</taxon>
        <taxon>Testudinoidea</taxon>
        <taxon>Emydidae</taxon>
        <taxon>Terrapene</taxon>
    </lineage>
</organism>
<protein>
    <submittedName>
        <fullName evidence="2">Uncharacterized protein</fullName>
    </submittedName>
</protein>
<reference evidence="2" key="1">
    <citation type="submission" date="2025-08" db="UniProtKB">
        <authorList>
            <consortium name="Ensembl"/>
        </authorList>
    </citation>
    <scope>IDENTIFICATION</scope>
</reference>
<accession>A0A674I5A6</accession>
<feature type="region of interest" description="Disordered" evidence="1">
    <location>
        <begin position="1"/>
        <end position="63"/>
    </location>
</feature>
<sequence length="63" mass="6947">MQPQGGQGLSKISEEPSTSSEERASLIKKEIHGSISHLSEPSVPYRGTVFAMDPRNGYMDPHY</sequence>
<name>A0A674I5A6_9SAUR</name>
<dbReference type="AlphaFoldDB" id="A0A674I5A6"/>
<evidence type="ECO:0000313" key="3">
    <source>
        <dbReference type="Proteomes" id="UP000472274"/>
    </source>
</evidence>
<dbReference type="GeneTree" id="ENSGT00940000155925"/>
<dbReference type="Ensembl" id="ENSTMTT00000004688.1">
    <property type="protein sequence ID" value="ENSTMTP00000004536.1"/>
    <property type="gene ID" value="ENSTMTG00000003358.1"/>
</dbReference>
<dbReference type="InParanoid" id="A0A674I5A6"/>
<dbReference type="Proteomes" id="UP000472274">
    <property type="component" value="Unplaced"/>
</dbReference>
<reference evidence="2" key="2">
    <citation type="submission" date="2025-09" db="UniProtKB">
        <authorList>
            <consortium name="Ensembl"/>
        </authorList>
    </citation>
    <scope>IDENTIFICATION</scope>
</reference>
<keyword evidence="3" id="KW-1185">Reference proteome</keyword>
<evidence type="ECO:0000256" key="1">
    <source>
        <dbReference type="SAM" id="MobiDB-lite"/>
    </source>
</evidence>
<feature type="compositionally biased region" description="Basic and acidic residues" evidence="1">
    <location>
        <begin position="20"/>
        <end position="32"/>
    </location>
</feature>
<proteinExistence type="predicted"/>
<evidence type="ECO:0000313" key="2">
    <source>
        <dbReference type="Ensembl" id="ENSTMTP00000004536.1"/>
    </source>
</evidence>